<name>A0A7C3I7Y2_9SPIR</name>
<reference evidence="1" key="1">
    <citation type="journal article" date="2020" name="mSystems">
        <title>Genome- and Community-Level Interaction Insights into Carbon Utilization and Element Cycling Functions of Hydrothermarchaeota in Hydrothermal Sediment.</title>
        <authorList>
            <person name="Zhou Z."/>
            <person name="Liu Y."/>
            <person name="Xu W."/>
            <person name="Pan J."/>
            <person name="Luo Z.H."/>
            <person name="Li M."/>
        </authorList>
    </citation>
    <scope>NUCLEOTIDE SEQUENCE [LARGE SCALE GENOMIC DNA]</scope>
    <source>
        <strain evidence="1">SpSt-503</strain>
    </source>
</reference>
<accession>A0A7C3I7Y2</accession>
<proteinExistence type="predicted"/>
<gene>
    <name evidence="1" type="ORF">ENS59_11140</name>
</gene>
<comment type="caution">
    <text evidence="1">The sequence shown here is derived from an EMBL/GenBank/DDBJ whole genome shotgun (WGS) entry which is preliminary data.</text>
</comment>
<dbReference type="EMBL" id="DSVL01000342">
    <property type="protein sequence ID" value="HFH30042.1"/>
    <property type="molecule type" value="Genomic_DNA"/>
</dbReference>
<evidence type="ECO:0000313" key="1">
    <source>
        <dbReference type="EMBL" id="HFH30042.1"/>
    </source>
</evidence>
<sequence length="297" mass="32454">MGVGYFFSPADVLNLTPIDVTDPTAQREGPISLRALVPIPGTQDNLWGYLLFPGSSSSGSFKPEDLAYAGKAEFLLANTEIGLGSFYQKDRAPRFIGTASGSLGRFDLFAEAVASWGNDRQYITALTPSPAFETRDDRWYFQGTAGFLYTARDGYTSIAAQYHYNGEGYPYDERKDLVDQFNALSSATQEVLSPILIGALYGASQHYGALSVSRSELFIKDLSASVLLFANLADLSGFITPSLQYKVFKYMNLSLSPSFIWYIDGLWGTGKNSEYVLLNKGPKVTISLTAGLGSSRF</sequence>
<organism evidence="1">
    <name type="scientific">Gracilinema caldarium</name>
    <dbReference type="NCBI Taxonomy" id="215591"/>
    <lineage>
        <taxon>Bacteria</taxon>
        <taxon>Pseudomonadati</taxon>
        <taxon>Spirochaetota</taxon>
        <taxon>Spirochaetia</taxon>
        <taxon>Spirochaetales</taxon>
        <taxon>Breznakiellaceae</taxon>
        <taxon>Gracilinema</taxon>
    </lineage>
</organism>
<protein>
    <submittedName>
        <fullName evidence="1">Uncharacterized protein</fullName>
    </submittedName>
</protein>
<dbReference type="AlphaFoldDB" id="A0A7C3I7Y2"/>